<dbReference type="RefSeq" id="WP_132831423.1">
    <property type="nucleotide sequence ID" value="NZ_SMFP01000022.1"/>
</dbReference>
<organism evidence="1 2">
    <name type="scientific">Antarcticimicrobium sediminis</name>
    <dbReference type="NCBI Taxonomy" id="2546227"/>
    <lineage>
        <taxon>Bacteria</taxon>
        <taxon>Pseudomonadati</taxon>
        <taxon>Pseudomonadota</taxon>
        <taxon>Alphaproteobacteria</taxon>
        <taxon>Rhodobacterales</taxon>
        <taxon>Paracoccaceae</taxon>
        <taxon>Antarcticimicrobium</taxon>
    </lineage>
</organism>
<dbReference type="OrthoDB" id="7864808at2"/>
<evidence type="ECO:0000313" key="1">
    <source>
        <dbReference type="EMBL" id="TDE34143.1"/>
    </source>
</evidence>
<reference evidence="1 2" key="1">
    <citation type="submission" date="2019-03" db="EMBL/GenBank/DDBJ databases">
        <authorList>
            <person name="Zhang S."/>
        </authorList>
    </citation>
    <scope>NUCLEOTIDE SEQUENCE [LARGE SCALE GENOMIC DNA]</scope>
    <source>
        <strain evidence="1 2">S4J41</strain>
    </source>
</reference>
<gene>
    <name evidence="1" type="ORF">E1B25_20350</name>
</gene>
<evidence type="ECO:0008006" key="3">
    <source>
        <dbReference type="Google" id="ProtNLM"/>
    </source>
</evidence>
<name>A0A4R5EIJ1_9RHOB</name>
<comment type="caution">
    <text evidence="1">The sequence shown here is derived from an EMBL/GenBank/DDBJ whole genome shotgun (WGS) entry which is preliminary data.</text>
</comment>
<sequence length="181" mass="19587">MGQPVYVNLVVRGTVYADVAAAAQGEGVTPGAVRRAIAAGRLDRLGARKRRLRYDAMPVRIRGQTFTNAQAAADHFGVTTGAIYQALSRGKMDRVGLAPERGQARALPVVIGGMRFRSMAVASRALGFGSSYVSQAYTRNSTFAKQRILAAAMRLREQQDQAKRTDAVRLDAMNEKRIASC</sequence>
<dbReference type="EMBL" id="SMFP01000022">
    <property type="protein sequence ID" value="TDE34143.1"/>
    <property type="molecule type" value="Genomic_DNA"/>
</dbReference>
<keyword evidence="2" id="KW-1185">Reference proteome</keyword>
<dbReference type="Proteomes" id="UP000294662">
    <property type="component" value="Unassembled WGS sequence"/>
</dbReference>
<proteinExistence type="predicted"/>
<accession>A0A4R5EIJ1</accession>
<evidence type="ECO:0000313" key="2">
    <source>
        <dbReference type="Proteomes" id="UP000294662"/>
    </source>
</evidence>
<dbReference type="AlphaFoldDB" id="A0A4R5EIJ1"/>
<protein>
    <recommendedName>
        <fullName evidence="3">NUMOD1 domain-containing protein</fullName>
    </recommendedName>
</protein>